<reference evidence="2" key="1">
    <citation type="submission" date="2014-09" db="EMBL/GenBank/DDBJ databases">
        <authorList>
            <person name="Sharma Rahul"/>
            <person name="Thines Marco"/>
        </authorList>
    </citation>
    <scope>NUCLEOTIDE SEQUENCE [LARGE SCALE GENOMIC DNA]</scope>
</reference>
<dbReference type="Proteomes" id="UP000054928">
    <property type="component" value="Unassembled WGS sequence"/>
</dbReference>
<evidence type="ECO:0000313" key="2">
    <source>
        <dbReference type="Proteomes" id="UP000054928"/>
    </source>
</evidence>
<evidence type="ECO:0000313" key="1">
    <source>
        <dbReference type="EMBL" id="CEG35971.1"/>
    </source>
</evidence>
<sequence length="103" mass="11854">MSCHEVMSVAFLYWVKYVLDRSTNKNAQNFRVQTLKFQEPNANRQTYIANGPSAANRLRPATSRQTARHHLCVRALDLTENFVEQYIMAEIALGSTLELLSRH</sequence>
<proteinExistence type="predicted"/>
<accession>A0A0N7L3I5</accession>
<keyword evidence="2" id="KW-1185">Reference proteome</keyword>
<protein>
    <submittedName>
        <fullName evidence="1">Uncharacterized protein</fullName>
    </submittedName>
</protein>
<dbReference type="GeneID" id="36395349"/>
<name>A0A0N7L3I5_PLAHL</name>
<organism evidence="1 2">
    <name type="scientific">Plasmopara halstedii</name>
    <name type="common">Downy mildew of sunflower</name>
    <dbReference type="NCBI Taxonomy" id="4781"/>
    <lineage>
        <taxon>Eukaryota</taxon>
        <taxon>Sar</taxon>
        <taxon>Stramenopiles</taxon>
        <taxon>Oomycota</taxon>
        <taxon>Peronosporomycetes</taxon>
        <taxon>Peronosporales</taxon>
        <taxon>Peronosporaceae</taxon>
        <taxon>Plasmopara</taxon>
    </lineage>
</organism>
<dbReference type="EMBL" id="CCYD01000109">
    <property type="protein sequence ID" value="CEG35971.1"/>
    <property type="molecule type" value="Genomic_DNA"/>
</dbReference>
<dbReference type="RefSeq" id="XP_024572340.1">
    <property type="nucleotide sequence ID" value="XM_024730103.1"/>
</dbReference>
<dbReference type="AlphaFoldDB" id="A0A0N7L3I5"/>